<dbReference type="PROSITE" id="PS00675">
    <property type="entry name" value="SIGMA54_INTERACT_1"/>
    <property type="match status" value="1"/>
</dbReference>
<dbReference type="InterPro" id="IPR025943">
    <property type="entry name" value="Sigma_54_int_dom_ATP-bd_2"/>
</dbReference>
<keyword evidence="5" id="KW-0804">Transcription</keyword>
<dbReference type="Proteomes" id="UP000823821">
    <property type="component" value="Unassembled WGS sequence"/>
</dbReference>
<dbReference type="SMART" id="SM00382">
    <property type="entry name" value="AAA"/>
    <property type="match status" value="1"/>
</dbReference>
<dbReference type="InterPro" id="IPR027417">
    <property type="entry name" value="P-loop_NTPase"/>
</dbReference>
<dbReference type="Gene3D" id="1.10.8.60">
    <property type="match status" value="1"/>
</dbReference>
<dbReference type="Pfam" id="PF00158">
    <property type="entry name" value="Sigma54_activat"/>
    <property type="match status" value="1"/>
</dbReference>
<reference evidence="8" key="1">
    <citation type="journal article" date="2021" name="PeerJ">
        <title>Extensive microbial diversity within the chicken gut microbiome revealed by metagenomics and culture.</title>
        <authorList>
            <person name="Gilroy R."/>
            <person name="Ravi A."/>
            <person name="Getino M."/>
            <person name="Pursley I."/>
            <person name="Horton D.L."/>
            <person name="Alikhan N.F."/>
            <person name="Baker D."/>
            <person name="Gharbi K."/>
            <person name="Hall N."/>
            <person name="Watson M."/>
            <person name="Adriaenssens E.M."/>
            <person name="Foster-Nyarko E."/>
            <person name="Jarju S."/>
            <person name="Secka A."/>
            <person name="Antonio M."/>
            <person name="Oren A."/>
            <person name="Chaudhuri R.R."/>
            <person name="La Ragione R."/>
            <person name="Hildebrand F."/>
            <person name="Pallen M.J."/>
        </authorList>
    </citation>
    <scope>NUCLEOTIDE SEQUENCE</scope>
    <source>
        <strain evidence="8">5032</strain>
    </source>
</reference>
<gene>
    <name evidence="8" type="ORF">H9784_00370</name>
</gene>
<dbReference type="InterPro" id="IPR025662">
    <property type="entry name" value="Sigma_54_int_dom_ATP-bd_1"/>
</dbReference>
<evidence type="ECO:0000256" key="1">
    <source>
        <dbReference type="ARBA" id="ARBA00022741"/>
    </source>
</evidence>
<dbReference type="EMBL" id="DWZD01000005">
    <property type="protein sequence ID" value="HJA78016.1"/>
    <property type="molecule type" value="Genomic_DNA"/>
</dbReference>
<dbReference type="PROSITE" id="PS00688">
    <property type="entry name" value="SIGMA54_INTERACT_3"/>
    <property type="match status" value="1"/>
</dbReference>
<dbReference type="InterPro" id="IPR058031">
    <property type="entry name" value="AAA_lid_NorR"/>
</dbReference>
<dbReference type="PROSITE" id="PS00676">
    <property type="entry name" value="SIGMA54_INTERACT_2"/>
    <property type="match status" value="1"/>
</dbReference>
<sequence>MELNTSGIIGQSTSLAEVFRILNKVAPTDSTVLVTGESGTGKELLVRALHANSRRADCPFVPINCGAIPRELLESELFGHEKGAFTHAIRSRPGRFELADGGTIFLDEIGEMDLSLQVKILRVLQEKEIERVGGSGCKKVDVRIVAATNRDLESEVTAGRFREDLYYRLNVIPLHLPPLRERGLDVLILARFFLDRFCRKKGRTCLQLSEDAARVLLAYGWPGNVRELENFMERLSILVDGDRVNVEDLPAKIRDAVGSPDALPPLPHGALTGEHAELSSVPAGHPLPDAGAASQATAPTGAEAAPAASAAAGGFVWPDLSVLAEQGGNLKDFLEAVEFRLIEEALQRADGVKNQAAELLGIKRTTLIEKLKKRGG</sequence>
<accession>A0A9D2KR52</accession>
<dbReference type="FunFam" id="3.40.50.300:FF:000006">
    <property type="entry name" value="DNA-binding transcriptional regulator NtrC"/>
    <property type="match status" value="1"/>
</dbReference>
<dbReference type="InterPro" id="IPR002197">
    <property type="entry name" value="HTH_Fis"/>
</dbReference>
<evidence type="ECO:0000259" key="7">
    <source>
        <dbReference type="PROSITE" id="PS50045"/>
    </source>
</evidence>
<dbReference type="InterPro" id="IPR002078">
    <property type="entry name" value="Sigma_54_int"/>
</dbReference>
<evidence type="ECO:0000256" key="6">
    <source>
        <dbReference type="SAM" id="MobiDB-lite"/>
    </source>
</evidence>
<protein>
    <submittedName>
        <fullName evidence="8">Sigma-54 dependent transcriptional regulator</fullName>
    </submittedName>
</protein>
<organism evidence="8 9">
    <name type="scientific">Candidatus Desulfovibrio intestinavium</name>
    <dbReference type="NCBI Taxonomy" id="2838534"/>
    <lineage>
        <taxon>Bacteria</taxon>
        <taxon>Pseudomonadati</taxon>
        <taxon>Thermodesulfobacteriota</taxon>
        <taxon>Desulfovibrionia</taxon>
        <taxon>Desulfovibrionales</taxon>
        <taxon>Desulfovibrionaceae</taxon>
        <taxon>Desulfovibrio</taxon>
    </lineage>
</organism>
<evidence type="ECO:0000256" key="5">
    <source>
        <dbReference type="ARBA" id="ARBA00023163"/>
    </source>
</evidence>
<feature type="domain" description="Sigma-54 factor interaction" evidence="7">
    <location>
        <begin position="8"/>
        <end position="237"/>
    </location>
</feature>
<keyword evidence="4" id="KW-0238">DNA-binding</keyword>
<dbReference type="GO" id="GO:0005524">
    <property type="term" value="F:ATP binding"/>
    <property type="evidence" value="ECO:0007669"/>
    <property type="project" value="UniProtKB-KW"/>
</dbReference>
<keyword evidence="3" id="KW-0805">Transcription regulation</keyword>
<dbReference type="PROSITE" id="PS50045">
    <property type="entry name" value="SIGMA54_INTERACT_4"/>
    <property type="match status" value="1"/>
</dbReference>
<keyword evidence="2" id="KW-0067">ATP-binding</keyword>
<keyword evidence="1" id="KW-0547">Nucleotide-binding</keyword>
<name>A0A9D2KR52_9BACT</name>
<dbReference type="PANTHER" id="PTHR32071">
    <property type="entry name" value="TRANSCRIPTIONAL REGULATORY PROTEIN"/>
    <property type="match status" value="1"/>
</dbReference>
<evidence type="ECO:0000256" key="2">
    <source>
        <dbReference type="ARBA" id="ARBA00022840"/>
    </source>
</evidence>
<dbReference type="Gene3D" id="3.40.50.300">
    <property type="entry name" value="P-loop containing nucleotide triphosphate hydrolases"/>
    <property type="match status" value="1"/>
</dbReference>
<comment type="caution">
    <text evidence="8">The sequence shown here is derived from an EMBL/GenBank/DDBJ whole genome shotgun (WGS) entry which is preliminary data.</text>
</comment>
<proteinExistence type="predicted"/>
<dbReference type="InterPro" id="IPR003593">
    <property type="entry name" value="AAA+_ATPase"/>
</dbReference>
<dbReference type="PRINTS" id="PR01590">
    <property type="entry name" value="HTHFIS"/>
</dbReference>
<dbReference type="SUPFAM" id="SSF52540">
    <property type="entry name" value="P-loop containing nucleoside triphosphate hydrolases"/>
    <property type="match status" value="1"/>
</dbReference>
<feature type="compositionally biased region" description="Low complexity" evidence="6">
    <location>
        <begin position="290"/>
        <end position="305"/>
    </location>
</feature>
<dbReference type="GO" id="GO:0006355">
    <property type="term" value="P:regulation of DNA-templated transcription"/>
    <property type="evidence" value="ECO:0007669"/>
    <property type="project" value="InterPro"/>
</dbReference>
<evidence type="ECO:0000256" key="4">
    <source>
        <dbReference type="ARBA" id="ARBA00023125"/>
    </source>
</evidence>
<evidence type="ECO:0000256" key="3">
    <source>
        <dbReference type="ARBA" id="ARBA00023015"/>
    </source>
</evidence>
<evidence type="ECO:0000313" key="9">
    <source>
        <dbReference type="Proteomes" id="UP000823821"/>
    </source>
</evidence>
<dbReference type="GO" id="GO:0043565">
    <property type="term" value="F:sequence-specific DNA binding"/>
    <property type="evidence" value="ECO:0007669"/>
    <property type="project" value="InterPro"/>
</dbReference>
<dbReference type="Gene3D" id="1.10.10.60">
    <property type="entry name" value="Homeodomain-like"/>
    <property type="match status" value="1"/>
</dbReference>
<dbReference type="SUPFAM" id="SSF46689">
    <property type="entry name" value="Homeodomain-like"/>
    <property type="match status" value="1"/>
</dbReference>
<dbReference type="InterPro" id="IPR025944">
    <property type="entry name" value="Sigma_54_int_dom_CS"/>
</dbReference>
<dbReference type="Pfam" id="PF02954">
    <property type="entry name" value="HTH_8"/>
    <property type="match status" value="1"/>
</dbReference>
<feature type="region of interest" description="Disordered" evidence="6">
    <location>
        <begin position="279"/>
        <end position="305"/>
    </location>
</feature>
<dbReference type="CDD" id="cd00009">
    <property type="entry name" value="AAA"/>
    <property type="match status" value="1"/>
</dbReference>
<evidence type="ECO:0000313" key="8">
    <source>
        <dbReference type="EMBL" id="HJA78016.1"/>
    </source>
</evidence>
<dbReference type="PANTHER" id="PTHR32071:SF117">
    <property type="entry name" value="PTS-DEPENDENT DIHYDROXYACETONE KINASE OPERON REGULATORY PROTEIN-RELATED"/>
    <property type="match status" value="1"/>
</dbReference>
<reference evidence="8" key="2">
    <citation type="submission" date="2021-04" db="EMBL/GenBank/DDBJ databases">
        <authorList>
            <person name="Gilroy R."/>
        </authorList>
    </citation>
    <scope>NUCLEOTIDE SEQUENCE</scope>
    <source>
        <strain evidence="8">5032</strain>
    </source>
</reference>
<dbReference type="AlphaFoldDB" id="A0A9D2KR52"/>
<dbReference type="InterPro" id="IPR009057">
    <property type="entry name" value="Homeodomain-like_sf"/>
</dbReference>
<dbReference type="Pfam" id="PF25601">
    <property type="entry name" value="AAA_lid_14"/>
    <property type="match status" value="1"/>
</dbReference>